<feature type="domain" description="Pectinesterase catalytic" evidence="12">
    <location>
        <begin position="111"/>
        <end position="407"/>
    </location>
</feature>
<evidence type="ECO:0000256" key="1">
    <source>
        <dbReference type="ARBA" id="ARBA00005184"/>
    </source>
</evidence>
<accession>A0A7J7H0Z0</accession>
<dbReference type="GO" id="GO:0004857">
    <property type="term" value="F:enzyme inhibitor activity"/>
    <property type="evidence" value="ECO:0007669"/>
    <property type="project" value="InterPro"/>
</dbReference>
<evidence type="ECO:0000313" key="14">
    <source>
        <dbReference type="EMBL" id="KAF5945941.1"/>
    </source>
</evidence>
<dbReference type="GO" id="GO:0030599">
    <property type="term" value="F:pectinesterase activity"/>
    <property type="evidence" value="ECO:0007669"/>
    <property type="project" value="UniProtKB-UniRule"/>
</dbReference>
<dbReference type="PROSITE" id="PS00503">
    <property type="entry name" value="PECTINESTERASE_2"/>
    <property type="match status" value="1"/>
</dbReference>
<evidence type="ECO:0000256" key="5">
    <source>
        <dbReference type="ARBA" id="ARBA00022801"/>
    </source>
</evidence>
<comment type="similarity">
    <text evidence="2">In the N-terminal section; belongs to the PMEI family.</text>
</comment>
<evidence type="ECO:0000256" key="3">
    <source>
        <dbReference type="ARBA" id="ARBA00007786"/>
    </source>
</evidence>
<dbReference type="SUPFAM" id="SSF101148">
    <property type="entry name" value="Plant invertase/pectin methylesterase inhibitor"/>
    <property type="match status" value="1"/>
</dbReference>
<dbReference type="InterPro" id="IPR000070">
    <property type="entry name" value="Pectinesterase_cat"/>
</dbReference>
<feature type="compositionally biased region" description="Basic and acidic residues" evidence="11">
    <location>
        <begin position="460"/>
        <end position="478"/>
    </location>
</feature>
<evidence type="ECO:0000256" key="10">
    <source>
        <dbReference type="RuleBase" id="RU000589"/>
    </source>
</evidence>
<feature type="compositionally biased region" description="Basic residues" evidence="11">
    <location>
        <begin position="479"/>
        <end position="491"/>
    </location>
</feature>
<evidence type="ECO:0000313" key="15">
    <source>
        <dbReference type="Proteomes" id="UP000593564"/>
    </source>
</evidence>
<dbReference type="UniPathway" id="UPA00545">
    <property type="reaction ID" value="UER00823"/>
</dbReference>
<dbReference type="GO" id="GO:0042545">
    <property type="term" value="P:cell wall modification"/>
    <property type="evidence" value="ECO:0007669"/>
    <property type="project" value="UniProtKB-UniRule"/>
</dbReference>
<dbReference type="PANTHER" id="PTHR31707">
    <property type="entry name" value="PECTINESTERASE"/>
    <property type="match status" value="1"/>
</dbReference>
<evidence type="ECO:0000259" key="12">
    <source>
        <dbReference type="Pfam" id="PF01095"/>
    </source>
</evidence>
<comment type="pathway">
    <text evidence="1 10">Glycan metabolism; pectin degradation; 2-dehydro-3-deoxy-D-gluconate from pectin: step 1/5.</text>
</comment>
<evidence type="ECO:0000256" key="9">
    <source>
        <dbReference type="PROSITE-ProRule" id="PRU10040"/>
    </source>
</evidence>
<dbReference type="InterPro" id="IPR033131">
    <property type="entry name" value="Pectinesterase_Asp_AS"/>
</dbReference>
<organism evidence="14 15">
    <name type="scientific">Camellia sinensis</name>
    <name type="common">Tea plant</name>
    <name type="synonym">Thea sinensis</name>
    <dbReference type="NCBI Taxonomy" id="4442"/>
    <lineage>
        <taxon>Eukaryota</taxon>
        <taxon>Viridiplantae</taxon>
        <taxon>Streptophyta</taxon>
        <taxon>Embryophyta</taxon>
        <taxon>Tracheophyta</taxon>
        <taxon>Spermatophyta</taxon>
        <taxon>Magnoliopsida</taxon>
        <taxon>eudicotyledons</taxon>
        <taxon>Gunneridae</taxon>
        <taxon>Pentapetalae</taxon>
        <taxon>asterids</taxon>
        <taxon>Ericales</taxon>
        <taxon>Theaceae</taxon>
        <taxon>Camellia</taxon>
    </lineage>
</organism>
<gene>
    <name evidence="14" type="ORF">HYC85_016169</name>
</gene>
<dbReference type="SUPFAM" id="SSF51126">
    <property type="entry name" value="Pectin lyase-like"/>
    <property type="match status" value="1"/>
</dbReference>
<dbReference type="Pfam" id="PF04043">
    <property type="entry name" value="PMEI"/>
    <property type="match status" value="1"/>
</dbReference>
<reference evidence="15" key="1">
    <citation type="journal article" date="2020" name="Nat. Commun.">
        <title>Genome assembly of wild tea tree DASZ reveals pedigree and selection history of tea varieties.</title>
        <authorList>
            <person name="Zhang W."/>
            <person name="Zhang Y."/>
            <person name="Qiu H."/>
            <person name="Guo Y."/>
            <person name="Wan H."/>
            <person name="Zhang X."/>
            <person name="Scossa F."/>
            <person name="Alseekh S."/>
            <person name="Zhang Q."/>
            <person name="Wang P."/>
            <person name="Xu L."/>
            <person name="Schmidt M.H."/>
            <person name="Jia X."/>
            <person name="Li D."/>
            <person name="Zhu A."/>
            <person name="Guo F."/>
            <person name="Chen W."/>
            <person name="Ni D."/>
            <person name="Usadel B."/>
            <person name="Fernie A.R."/>
            <person name="Wen W."/>
        </authorList>
    </citation>
    <scope>NUCLEOTIDE SEQUENCE [LARGE SCALE GENOMIC DNA]</scope>
    <source>
        <strain evidence="15">cv. G240</strain>
    </source>
</reference>
<dbReference type="InterPro" id="IPR035513">
    <property type="entry name" value="Invertase/methylesterase_inhib"/>
</dbReference>
<comment type="caution">
    <text evidence="14">The sequence shown here is derived from an EMBL/GenBank/DDBJ whole genome shotgun (WGS) entry which is preliminary data.</text>
</comment>
<evidence type="ECO:0000256" key="8">
    <source>
        <dbReference type="ARBA" id="ARBA00047928"/>
    </source>
</evidence>
<dbReference type="Gene3D" id="2.160.20.10">
    <property type="entry name" value="Single-stranded right-handed beta-helix, Pectin lyase-like"/>
    <property type="match status" value="1"/>
</dbReference>
<keyword evidence="15" id="KW-1185">Reference proteome</keyword>
<comment type="similarity">
    <text evidence="3">In the C-terminal section; belongs to the pectinesterase family.</text>
</comment>
<dbReference type="CDD" id="cd15798">
    <property type="entry name" value="PMEI-like_3"/>
    <property type="match status" value="1"/>
</dbReference>
<evidence type="ECO:0000256" key="2">
    <source>
        <dbReference type="ARBA" id="ARBA00006027"/>
    </source>
</evidence>
<feature type="domain" description="Pectinesterase inhibitor" evidence="13">
    <location>
        <begin position="5"/>
        <end position="62"/>
    </location>
</feature>
<keyword evidence="5 10" id="KW-0378">Hydrolase</keyword>
<feature type="region of interest" description="Disordered" evidence="11">
    <location>
        <begin position="420"/>
        <end position="537"/>
    </location>
</feature>
<dbReference type="EC" id="3.1.1.11" evidence="4 10"/>
<dbReference type="InterPro" id="IPR011050">
    <property type="entry name" value="Pectin_lyase_fold/virulence"/>
</dbReference>
<protein>
    <recommendedName>
        <fullName evidence="4 10">Pectinesterase</fullName>
        <ecNumber evidence="4 10">3.1.1.11</ecNumber>
    </recommendedName>
</protein>
<keyword evidence="6 10" id="KW-0063">Aspartyl esterase</keyword>
<comment type="catalytic activity">
    <reaction evidence="8 10">
        <text>[(1-&gt;4)-alpha-D-galacturonosyl methyl ester](n) + n H2O = [(1-&gt;4)-alpha-D-galacturonosyl](n) + n methanol + n H(+)</text>
        <dbReference type="Rhea" id="RHEA:22380"/>
        <dbReference type="Rhea" id="RHEA-COMP:14570"/>
        <dbReference type="Rhea" id="RHEA-COMP:14573"/>
        <dbReference type="ChEBI" id="CHEBI:15377"/>
        <dbReference type="ChEBI" id="CHEBI:15378"/>
        <dbReference type="ChEBI" id="CHEBI:17790"/>
        <dbReference type="ChEBI" id="CHEBI:140522"/>
        <dbReference type="ChEBI" id="CHEBI:140523"/>
        <dbReference type="EC" id="3.1.1.11"/>
    </reaction>
</comment>
<dbReference type="InterPro" id="IPR012334">
    <property type="entry name" value="Pectin_lyas_fold"/>
</dbReference>
<dbReference type="Pfam" id="PF01095">
    <property type="entry name" value="Pectinesterase"/>
    <property type="match status" value="1"/>
</dbReference>
<keyword evidence="7" id="KW-0961">Cell wall biogenesis/degradation</keyword>
<name>A0A7J7H0Z0_CAMSI</name>
<sequence>MSEIDSSNFDDLLSDLKIWLSGAITYQETCLDGFENTTGNAGDKMREYLKFGMQLTSNALAMVTEISRGLSSLNMPAYSRRLLSEEYPVWINGGIRRLLEASEHKKKVKPDLIVAKDGSGKYNTINEALKDIPKNQNKTFVLYIKEGVYEEKVQFNKSMTHLMVIGDGPTKTRITGRLNFIDGTTTFHSATVVVLGDHFVAKDIGFENSAGPEKHQAVALRVGADMATFYNCQMDGYQDTLYAHTYRQFYRDCVISGTIDFVFGDSAALFQNCTFMVRKPLENQATIVTAQGRKESRQPTGIVLQNCTIKADKAYRPVQHILKAYLGRPWKEYSRTIIMESYIDDLIQPDGWMPWNDTFALDTCFYTEYNNRGPASSKLKRVQWKGVKEVTKTRIERFVASNFLTGNKWIPKTGVPYTPGLIYPPPQDSASASSDTSDSDDEYSDFQYSSTSSNTSSNDKTSDDKKSDDKKSDSDDKKSKKKHHHNKKLRHGASLTTAGPALPPEMSAPTPAPSPAFSPSPSQTPVAKSKSFLSMFF</sequence>
<dbReference type="GO" id="GO:0045490">
    <property type="term" value="P:pectin catabolic process"/>
    <property type="evidence" value="ECO:0007669"/>
    <property type="project" value="UniProtKB-UniRule"/>
</dbReference>
<dbReference type="InterPro" id="IPR006501">
    <property type="entry name" value="Pectinesterase_inhib_dom"/>
</dbReference>
<evidence type="ECO:0000256" key="6">
    <source>
        <dbReference type="ARBA" id="ARBA00023085"/>
    </source>
</evidence>
<proteinExistence type="inferred from homology"/>
<dbReference type="Proteomes" id="UP000593564">
    <property type="component" value="Unassembled WGS sequence"/>
</dbReference>
<feature type="compositionally biased region" description="Low complexity" evidence="11">
    <location>
        <begin position="449"/>
        <end position="459"/>
    </location>
</feature>
<dbReference type="Gene3D" id="1.20.140.40">
    <property type="entry name" value="Invertase/pectin methylesterase inhibitor family protein"/>
    <property type="match status" value="1"/>
</dbReference>
<dbReference type="AlphaFoldDB" id="A0A7J7H0Z0"/>
<dbReference type="FunFam" id="2.160.20.10:FF:000001">
    <property type="entry name" value="Pectinesterase"/>
    <property type="match status" value="1"/>
</dbReference>
<reference evidence="14 15" key="2">
    <citation type="submission" date="2020-07" db="EMBL/GenBank/DDBJ databases">
        <title>Genome assembly of wild tea tree DASZ reveals pedigree and selection history of tea varieties.</title>
        <authorList>
            <person name="Zhang W."/>
        </authorList>
    </citation>
    <scope>NUCLEOTIDE SEQUENCE [LARGE SCALE GENOMIC DNA]</scope>
    <source>
        <strain evidence="15">cv. G240</strain>
        <tissue evidence="14">Leaf</tissue>
    </source>
</reference>
<evidence type="ECO:0000256" key="4">
    <source>
        <dbReference type="ARBA" id="ARBA00013229"/>
    </source>
</evidence>
<evidence type="ECO:0000256" key="11">
    <source>
        <dbReference type="SAM" id="MobiDB-lite"/>
    </source>
</evidence>
<evidence type="ECO:0000259" key="13">
    <source>
        <dbReference type="Pfam" id="PF04043"/>
    </source>
</evidence>
<feature type="active site" evidence="9">
    <location>
        <position position="260"/>
    </location>
</feature>
<dbReference type="EMBL" id="JACBKZ010000007">
    <property type="protein sequence ID" value="KAF5945941.1"/>
    <property type="molecule type" value="Genomic_DNA"/>
</dbReference>
<evidence type="ECO:0000256" key="7">
    <source>
        <dbReference type="ARBA" id="ARBA00023316"/>
    </source>
</evidence>